<evidence type="ECO:0000313" key="1">
    <source>
        <dbReference type="EMBL" id="MBG3876673.1"/>
    </source>
</evidence>
<comment type="caution">
    <text evidence="1">The sequence shown here is derived from an EMBL/GenBank/DDBJ whole genome shotgun (WGS) entry which is preliminary data.</text>
</comment>
<evidence type="ECO:0000313" key="2">
    <source>
        <dbReference type="Proteomes" id="UP001194469"/>
    </source>
</evidence>
<organism evidence="1 2">
    <name type="scientific">Nitratidesulfovibrio oxamicus</name>
    <dbReference type="NCBI Taxonomy" id="32016"/>
    <lineage>
        <taxon>Bacteria</taxon>
        <taxon>Pseudomonadati</taxon>
        <taxon>Thermodesulfobacteriota</taxon>
        <taxon>Desulfovibrionia</taxon>
        <taxon>Desulfovibrionales</taxon>
        <taxon>Desulfovibrionaceae</taxon>
        <taxon>Nitratidesulfovibrio</taxon>
    </lineage>
</organism>
<proteinExistence type="predicted"/>
<reference evidence="1 2" key="1">
    <citation type="submission" date="2019-08" db="EMBL/GenBank/DDBJ databases">
        <authorList>
            <person name="Luo N."/>
        </authorList>
    </citation>
    <scope>NUCLEOTIDE SEQUENCE [LARGE SCALE GENOMIC DNA]</scope>
    <source>
        <strain evidence="1 2">NCIMB 9442</strain>
    </source>
</reference>
<dbReference type="Proteomes" id="UP001194469">
    <property type="component" value="Unassembled WGS sequence"/>
</dbReference>
<sequence length="147" mass="15363">MQYYHVEQGFLLDGLHQIPDDAIPLTDAEYAYLHAAQASMIIQVGSDGRPVAVAPERALEEVATAKAREIRAGYDTALAGVLAGAEATATGVAVGSALMAVTDPQGLEYLVDMLTARRVELEQALLAAQADADPVAAVLAIVVSYPT</sequence>
<dbReference type="RefSeq" id="WP_196608782.1">
    <property type="nucleotide sequence ID" value="NZ_VRYY01000145.1"/>
</dbReference>
<accession>A0ABS0J4J7</accession>
<keyword evidence="2" id="KW-1185">Reference proteome</keyword>
<dbReference type="EMBL" id="VRYY01000145">
    <property type="protein sequence ID" value="MBG3876673.1"/>
    <property type="molecule type" value="Genomic_DNA"/>
</dbReference>
<name>A0ABS0J4J7_9BACT</name>
<gene>
    <name evidence="1" type="ORF">FVW20_06430</name>
</gene>
<protein>
    <submittedName>
        <fullName evidence="1">Phage tail protein</fullName>
    </submittedName>
</protein>